<dbReference type="InterPro" id="IPR000933">
    <property type="entry name" value="Glyco_hydro_29"/>
</dbReference>
<keyword evidence="5" id="KW-0378">Hydrolase</keyword>
<dbReference type="GO" id="GO:0004560">
    <property type="term" value="F:alpha-L-fucosidase activity"/>
    <property type="evidence" value="ECO:0007669"/>
    <property type="project" value="InterPro"/>
</dbReference>
<dbReference type="PANTHER" id="PTHR10030">
    <property type="entry name" value="ALPHA-L-FUCOSIDASE"/>
    <property type="match status" value="1"/>
</dbReference>
<keyword evidence="6" id="KW-0326">Glycosidase</keyword>
<dbReference type="InterPro" id="IPR017853">
    <property type="entry name" value="GH"/>
</dbReference>
<reference evidence="9 10" key="1">
    <citation type="submission" date="2019-04" db="EMBL/GenBank/DDBJ databases">
        <authorList>
            <person name="Van Vliet M D."/>
        </authorList>
    </citation>
    <scope>NUCLEOTIDE SEQUENCE [LARGE SCALE GENOMIC DNA]</scope>
    <source>
        <strain evidence="9 10">F21</strain>
    </source>
</reference>
<evidence type="ECO:0000313" key="9">
    <source>
        <dbReference type="EMBL" id="VGO18820.1"/>
    </source>
</evidence>
<dbReference type="PANTHER" id="PTHR10030:SF37">
    <property type="entry name" value="ALPHA-L-FUCOSIDASE-RELATED"/>
    <property type="match status" value="1"/>
</dbReference>
<feature type="domain" description="Glycoside hydrolase family 29 N-terminal" evidence="7">
    <location>
        <begin position="29"/>
        <end position="419"/>
    </location>
</feature>
<dbReference type="GO" id="GO:0016139">
    <property type="term" value="P:glycoside catabolic process"/>
    <property type="evidence" value="ECO:0007669"/>
    <property type="project" value="TreeGrafter"/>
</dbReference>
<dbReference type="InterPro" id="IPR016286">
    <property type="entry name" value="FUC_metazoa-typ"/>
</dbReference>
<dbReference type="Pfam" id="PF01120">
    <property type="entry name" value="Alpha_L_fucos"/>
    <property type="match status" value="1"/>
</dbReference>
<dbReference type="GO" id="GO:0006004">
    <property type="term" value="P:fucose metabolic process"/>
    <property type="evidence" value="ECO:0007669"/>
    <property type="project" value="InterPro"/>
</dbReference>
<dbReference type="Pfam" id="PF16757">
    <property type="entry name" value="Fucosidase_C"/>
    <property type="match status" value="1"/>
</dbReference>
<gene>
    <name evidence="9" type="ORF">SCARR_00873</name>
</gene>
<evidence type="ECO:0000259" key="7">
    <source>
        <dbReference type="Pfam" id="PF01120"/>
    </source>
</evidence>
<protein>
    <recommendedName>
        <fullName evidence="3">alpha-L-fucosidase</fullName>
        <ecNumber evidence="3">3.2.1.51</ecNumber>
    </recommendedName>
</protein>
<dbReference type="Proteomes" id="UP000346198">
    <property type="component" value="Unassembled WGS sequence"/>
</dbReference>
<evidence type="ECO:0000256" key="5">
    <source>
        <dbReference type="ARBA" id="ARBA00022801"/>
    </source>
</evidence>
<accession>A0A6C2UF69</accession>
<evidence type="ECO:0000256" key="1">
    <source>
        <dbReference type="ARBA" id="ARBA00004071"/>
    </source>
</evidence>
<evidence type="ECO:0000256" key="6">
    <source>
        <dbReference type="ARBA" id="ARBA00023295"/>
    </source>
</evidence>
<sequence>MSLTARRVKEGMKQKIISAALLAGMVCPVANGQYEPTWESLSNYEAPEWYEDAKLGFWPIWGVYSVPAFKGDHAAEWYGRWMYCQEGQSSSSNQGLATHLHHKETYGDPGTFGYKDLIPMWKAEKFEPDDWADLCVKGGAKFFTMIAVFSDNFCQWDSEVSRWNSVDMGPKRDIVGELKVAMHKKGLKYGVSNHSGWGYNFFLFNHINGYDAKDLSLKDLYGAPIIPDEVCRARINEGEAHKDWLARTRYKVSPSQYDLDEWLARTKELATLYTPDLYYFDWGIHHAAFEPYIRDFGAHYYNLAVESGMGEFGSPQVVINHKRPFRNNSAVRDFERGGMKDIADRVWQTDDSIYYGNNWSYDPNVVIKPTDMIVDQLMDIISKRGVLMLAIAPKADGTFPEDQKKMICELGAWLDACGEAVYATRPYEVLGEVSDTWYDRDDHYHLKFEGKPDDIRFTRNKANTVLYATFLEWPGDKAVIKTLKGVNLSGVKSVKLLGKRRGLTWCGTKDGLEIRMPKKAPKYGMAYPVRIEFRGRIPSPSTSEPLGLDEITIN</sequence>
<dbReference type="GO" id="GO:0005764">
    <property type="term" value="C:lysosome"/>
    <property type="evidence" value="ECO:0007669"/>
    <property type="project" value="TreeGrafter"/>
</dbReference>
<dbReference type="EMBL" id="CAAHFH010000001">
    <property type="protein sequence ID" value="VGO18820.1"/>
    <property type="molecule type" value="Genomic_DNA"/>
</dbReference>
<dbReference type="SUPFAM" id="SSF51445">
    <property type="entry name" value="(Trans)glycosidases"/>
    <property type="match status" value="1"/>
</dbReference>
<evidence type="ECO:0000256" key="3">
    <source>
        <dbReference type="ARBA" id="ARBA00012662"/>
    </source>
</evidence>
<dbReference type="Gene3D" id="3.20.20.80">
    <property type="entry name" value="Glycosidases"/>
    <property type="match status" value="1"/>
</dbReference>
<dbReference type="SMART" id="SM00812">
    <property type="entry name" value="Alpha_L_fucos"/>
    <property type="match status" value="1"/>
</dbReference>
<dbReference type="PIRSF" id="PIRSF001092">
    <property type="entry name" value="Alpha-L-fucosidase"/>
    <property type="match status" value="1"/>
</dbReference>
<organism evidence="9 10">
    <name type="scientific">Pontiella sulfatireligans</name>
    <dbReference type="NCBI Taxonomy" id="2750658"/>
    <lineage>
        <taxon>Bacteria</taxon>
        <taxon>Pseudomonadati</taxon>
        <taxon>Kiritimatiellota</taxon>
        <taxon>Kiritimatiellia</taxon>
        <taxon>Kiritimatiellales</taxon>
        <taxon>Pontiellaceae</taxon>
        <taxon>Pontiella</taxon>
    </lineage>
</organism>
<evidence type="ECO:0000313" key="10">
    <source>
        <dbReference type="Proteomes" id="UP000346198"/>
    </source>
</evidence>
<name>A0A6C2UF69_9BACT</name>
<keyword evidence="4" id="KW-0732">Signal</keyword>
<keyword evidence="10" id="KW-1185">Reference proteome</keyword>
<dbReference type="InterPro" id="IPR013780">
    <property type="entry name" value="Glyco_hydro_b"/>
</dbReference>
<dbReference type="InterPro" id="IPR057739">
    <property type="entry name" value="Glyco_hydro_29_N"/>
</dbReference>
<evidence type="ECO:0000256" key="2">
    <source>
        <dbReference type="ARBA" id="ARBA00007951"/>
    </source>
</evidence>
<evidence type="ECO:0000259" key="8">
    <source>
        <dbReference type="Pfam" id="PF16757"/>
    </source>
</evidence>
<dbReference type="InterPro" id="IPR031919">
    <property type="entry name" value="Fucosidase_C"/>
</dbReference>
<comment type="similarity">
    <text evidence="2">Belongs to the glycosyl hydrolase 29 family.</text>
</comment>
<dbReference type="Gene3D" id="2.60.40.1180">
    <property type="entry name" value="Golgi alpha-mannosidase II"/>
    <property type="match status" value="1"/>
</dbReference>
<dbReference type="EC" id="3.2.1.51" evidence="3"/>
<proteinExistence type="inferred from homology"/>
<dbReference type="AlphaFoldDB" id="A0A6C2UF69"/>
<comment type="function">
    <text evidence="1">Alpha-L-fucosidase is responsible for hydrolyzing the alpha-1,6-linked fucose joined to the reducing-end N-acetylglucosamine of the carbohydrate moieties of glycoproteins.</text>
</comment>
<evidence type="ECO:0000256" key="4">
    <source>
        <dbReference type="ARBA" id="ARBA00022729"/>
    </source>
</evidence>
<feature type="domain" description="Alpha-L-fucosidase C-terminal" evidence="8">
    <location>
        <begin position="453"/>
        <end position="521"/>
    </location>
</feature>